<dbReference type="InterPro" id="IPR047150">
    <property type="entry name" value="SGT"/>
</dbReference>
<accession>A0A0C9TT73</accession>
<dbReference type="GO" id="GO:0072380">
    <property type="term" value="C:TRC complex"/>
    <property type="evidence" value="ECO:0007669"/>
    <property type="project" value="TreeGrafter"/>
</dbReference>
<dbReference type="Gene3D" id="1.25.40.10">
    <property type="entry name" value="Tetratricopeptide repeat domain"/>
    <property type="match status" value="1"/>
</dbReference>
<dbReference type="EMBL" id="KN819352">
    <property type="protein sequence ID" value="KIJ13473.1"/>
    <property type="molecule type" value="Genomic_DNA"/>
</dbReference>
<dbReference type="InterPro" id="IPR011990">
    <property type="entry name" value="TPR-like_helical_dom_sf"/>
</dbReference>
<dbReference type="OrthoDB" id="2423701at2759"/>
<dbReference type="AlphaFoldDB" id="A0A0C9TT73"/>
<dbReference type="GO" id="GO:0016020">
    <property type="term" value="C:membrane"/>
    <property type="evidence" value="ECO:0007669"/>
    <property type="project" value="TreeGrafter"/>
</dbReference>
<gene>
    <name evidence="3" type="ORF">PAXINDRAFT_136168</name>
</gene>
<evidence type="ECO:0000256" key="2">
    <source>
        <dbReference type="ARBA" id="ARBA00022803"/>
    </source>
</evidence>
<reference evidence="4" key="2">
    <citation type="submission" date="2015-01" db="EMBL/GenBank/DDBJ databases">
        <title>Evolutionary Origins and Diversification of the Mycorrhizal Mutualists.</title>
        <authorList>
            <consortium name="DOE Joint Genome Institute"/>
            <consortium name="Mycorrhizal Genomics Consortium"/>
            <person name="Kohler A."/>
            <person name="Kuo A."/>
            <person name="Nagy L.G."/>
            <person name="Floudas D."/>
            <person name="Copeland A."/>
            <person name="Barry K.W."/>
            <person name="Cichocki N."/>
            <person name="Veneault-Fourrey C."/>
            <person name="LaButti K."/>
            <person name="Lindquist E.A."/>
            <person name="Lipzen A."/>
            <person name="Lundell T."/>
            <person name="Morin E."/>
            <person name="Murat C."/>
            <person name="Riley R."/>
            <person name="Ohm R."/>
            <person name="Sun H."/>
            <person name="Tunlid A."/>
            <person name="Henrissat B."/>
            <person name="Grigoriev I.V."/>
            <person name="Hibbett D.S."/>
            <person name="Martin F."/>
        </authorList>
    </citation>
    <scope>NUCLEOTIDE SEQUENCE [LARGE SCALE GENOMIC DNA]</scope>
    <source>
        <strain evidence="4">ATCC 200175</strain>
    </source>
</reference>
<organism evidence="3 4">
    <name type="scientific">Paxillus involutus ATCC 200175</name>
    <dbReference type="NCBI Taxonomy" id="664439"/>
    <lineage>
        <taxon>Eukaryota</taxon>
        <taxon>Fungi</taxon>
        <taxon>Dikarya</taxon>
        <taxon>Basidiomycota</taxon>
        <taxon>Agaricomycotina</taxon>
        <taxon>Agaricomycetes</taxon>
        <taxon>Agaricomycetidae</taxon>
        <taxon>Boletales</taxon>
        <taxon>Paxilineae</taxon>
        <taxon>Paxillaceae</taxon>
        <taxon>Paxillus</taxon>
    </lineage>
</organism>
<dbReference type="GO" id="GO:0006620">
    <property type="term" value="P:post-translational protein targeting to endoplasmic reticulum membrane"/>
    <property type="evidence" value="ECO:0007669"/>
    <property type="project" value="TreeGrafter"/>
</dbReference>
<protein>
    <recommendedName>
        <fullName evidence="5">TPR-like protein</fullName>
    </recommendedName>
</protein>
<reference evidence="3 4" key="1">
    <citation type="submission" date="2014-06" db="EMBL/GenBank/DDBJ databases">
        <authorList>
            <consortium name="DOE Joint Genome Institute"/>
            <person name="Kuo A."/>
            <person name="Kohler A."/>
            <person name="Nagy L.G."/>
            <person name="Floudas D."/>
            <person name="Copeland A."/>
            <person name="Barry K.W."/>
            <person name="Cichocki N."/>
            <person name="Veneault-Fourrey C."/>
            <person name="LaButti K."/>
            <person name="Lindquist E.A."/>
            <person name="Lipzen A."/>
            <person name="Lundell T."/>
            <person name="Morin E."/>
            <person name="Murat C."/>
            <person name="Sun H."/>
            <person name="Tunlid A."/>
            <person name="Henrissat B."/>
            <person name="Grigoriev I.V."/>
            <person name="Hibbett D.S."/>
            <person name="Martin F."/>
            <person name="Nordberg H.P."/>
            <person name="Cantor M.N."/>
            <person name="Hua S.X."/>
        </authorList>
    </citation>
    <scope>NUCLEOTIDE SEQUENCE [LARGE SCALE GENOMIC DNA]</scope>
    <source>
        <strain evidence="3 4">ATCC 200175</strain>
    </source>
</reference>
<dbReference type="Proteomes" id="UP000053647">
    <property type="component" value="Unassembled WGS sequence"/>
</dbReference>
<dbReference type="GO" id="GO:0060090">
    <property type="term" value="F:molecular adaptor activity"/>
    <property type="evidence" value="ECO:0007669"/>
    <property type="project" value="TreeGrafter"/>
</dbReference>
<proteinExistence type="predicted"/>
<dbReference type="InterPro" id="IPR019734">
    <property type="entry name" value="TPR_rpt"/>
</dbReference>
<keyword evidence="1" id="KW-0677">Repeat</keyword>
<dbReference type="PANTHER" id="PTHR45831:SF2">
    <property type="entry name" value="LD24721P"/>
    <property type="match status" value="1"/>
</dbReference>
<evidence type="ECO:0000313" key="4">
    <source>
        <dbReference type="Proteomes" id="UP000053647"/>
    </source>
</evidence>
<keyword evidence="4" id="KW-1185">Reference proteome</keyword>
<dbReference type="SMART" id="SM00028">
    <property type="entry name" value="TPR"/>
    <property type="match status" value="2"/>
</dbReference>
<dbReference type="HOGENOM" id="CLU_037233_0_0_1"/>
<sequence length="546" mass="60706">MATPTASQLKDEGNALFVKKDYPLAHDRYTEAIAIDGQNAVLYANRSACSFGMAKFMDAFTDAAKASTSGGATRLDPGYAKGWSRRASAHDALMEWSSCVDAWQKALDALPKTNLTPAELKQKEQYTASLKKAKERLEECLSTPAKVVVVNSNAGKLPWQVAEDMLPELRDAGPAGYTSSAWVIAGAYHDFAEGIQYMKQLKKTTTPAGYGIVGHTGGLTSITNGIMRDSRVFHIDSNDWIEKLNDQVALECQKHDAWATESLEVIKQEALQRQKKKGWNDVRPALAVTVRAWIMRTVIDCNLRGAPHVAIELAKQTLDLLYWGRQVWKNGSKDDRGAIFTDTFVRGVRVIYLEALMQMHSSNPGQNTKATLDTLLEEATDLLEETLKNKNSEPNEPVDPGFVSSFYIYPCGEARAMIAYYHLQVANSSGNPLEALWHCLKSSEQYTLAGMTFPEDDEQHCWYLNCALGCLISARARIEVLEMSAEPIRELLPKMQKIWGNSALAKQGRDKTIKKNLQVVDDELQLVKEGKKTKQDRIGSGDAFDW</sequence>
<keyword evidence="2" id="KW-0802">TPR repeat</keyword>
<evidence type="ECO:0008006" key="5">
    <source>
        <dbReference type="Google" id="ProtNLM"/>
    </source>
</evidence>
<evidence type="ECO:0000313" key="3">
    <source>
        <dbReference type="EMBL" id="KIJ13473.1"/>
    </source>
</evidence>
<dbReference type="PANTHER" id="PTHR45831">
    <property type="entry name" value="LD24721P"/>
    <property type="match status" value="1"/>
</dbReference>
<evidence type="ECO:0000256" key="1">
    <source>
        <dbReference type="ARBA" id="ARBA00022737"/>
    </source>
</evidence>
<name>A0A0C9TT73_PAXIN</name>
<dbReference type="SUPFAM" id="SSF48452">
    <property type="entry name" value="TPR-like"/>
    <property type="match status" value="1"/>
</dbReference>